<dbReference type="Gene3D" id="3.40.50.150">
    <property type="entry name" value="Vaccinia Virus protein VP39"/>
    <property type="match status" value="1"/>
</dbReference>
<keyword evidence="1" id="KW-0489">Methyltransferase</keyword>
<keyword evidence="2" id="KW-0808">Transferase</keyword>
<dbReference type="InterPro" id="IPR001525">
    <property type="entry name" value="C5_MeTfrase"/>
</dbReference>
<dbReference type="NCBIfam" id="TIGR00675">
    <property type="entry name" value="dcm"/>
    <property type="match status" value="1"/>
</dbReference>
<dbReference type="GO" id="GO:0008168">
    <property type="term" value="F:methyltransferase activity"/>
    <property type="evidence" value="ECO:0007669"/>
    <property type="project" value="UniProtKB-KW"/>
</dbReference>
<dbReference type="GO" id="GO:0032259">
    <property type="term" value="P:methylation"/>
    <property type="evidence" value="ECO:0007669"/>
    <property type="project" value="UniProtKB-KW"/>
</dbReference>
<sequence length="281" mass="32190">MSRNGNVLSLFDGMSCGRLALDRAGVKYNKYYASEIDKHTIQIAQDNFPDTIQLGDVLNIKGNDLPKIGLLIGGSPCQGFSFAGNQLNFDDPRSKLFFEFVRLMKELKPTYFLLENVPMRKEYQNIISQHLGVEPIEINSSLVSAQKRRRLYWTNIPNIDLPQDKGILLKDVLEDVEHPIIWKKWANYVPKDLPELVDPYNKRAWNHNKSSALRTNVSNGNMWIKCEGGYRNLTRIECERLQTIPEGYTSSVSESQAKRMLGNGWTVDIIAHIFRKIIESN</sequence>
<evidence type="ECO:0000313" key="4">
    <source>
        <dbReference type="EMBL" id="KKL68377.1"/>
    </source>
</evidence>
<evidence type="ECO:0000256" key="3">
    <source>
        <dbReference type="ARBA" id="ARBA00022691"/>
    </source>
</evidence>
<proteinExistence type="predicted"/>
<keyword evidence="3" id="KW-0949">S-adenosyl-L-methionine</keyword>
<protein>
    <recommendedName>
        <fullName evidence="5">DNA (cytosine-5-)-methyltransferase</fullName>
    </recommendedName>
</protein>
<reference evidence="4" key="1">
    <citation type="journal article" date="2015" name="Nature">
        <title>Complex archaea that bridge the gap between prokaryotes and eukaryotes.</title>
        <authorList>
            <person name="Spang A."/>
            <person name="Saw J.H."/>
            <person name="Jorgensen S.L."/>
            <person name="Zaremba-Niedzwiedzka K."/>
            <person name="Martijn J."/>
            <person name="Lind A.E."/>
            <person name="van Eijk R."/>
            <person name="Schleper C."/>
            <person name="Guy L."/>
            <person name="Ettema T.J."/>
        </authorList>
    </citation>
    <scope>NUCLEOTIDE SEQUENCE</scope>
</reference>
<dbReference type="EMBL" id="LAZR01026548">
    <property type="protein sequence ID" value="KKL68377.1"/>
    <property type="molecule type" value="Genomic_DNA"/>
</dbReference>
<dbReference type="PANTHER" id="PTHR46098">
    <property type="entry name" value="TRNA (CYTOSINE(38)-C(5))-METHYLTRANSFERASE"/>
    <property type="match status" value="1"/>
</dbReference>
<dbReference type="SUPFAM" id="SSF53335">
    <property type="entry name" value="S-adenosyl-L-methionine-dependent methyltransferases"/>
    <property type="match status" value="1"/>
</dbReference>
<name>A0A0F9GZ85_9ZZZZ</name>
<dbReference type="PROSITE" id="PS51679">
    <property type="entry name" value="SAM_MT_C5"/>
    <property type="match status" value="1"/>
</dbReference>
<dbReference type="Pfam" id="PF00145">
    <property type="entry name" value="DNA_methylase"/>
    <property type="match status" value="2"/>
</dbReference>
<evidence type="ECO:0000256" key="1">
    <source>
        <dbReference type="ARBA" id="ARBA00022603"/>
    </source>
</evidence>
<dbReference type="PANTHER" id="PTHR46098:SF1">
    <property type="entry name" value="TRNA (CYTOSINE(38)-C(5))-METHYLTRANSFERASE"/>
    <property type="match status" value="1"/>
</dbReference>
<dbReference type="AlphaFoldDB" id="A0A0F9GZ85"/>
<organism evidence="4">
    <name type="scientific">marine sediment metagenome</name>
    <dbReference type="NCBI Taxonomy" id="412755"/>
    <lineage>
        <taxon>unclassified sequences</taxon>
        <taxon>metagenomes</taxon>
        <taxon>ecological metagenomes</taxon>
    </lineage>
</organism>
<gene>
    <name evidence="4" type="ORF">LCGC14_2125600</name>
</gene>
<dbReference type="Gene3D" id="3.90.120.10">
    <property type="entry name" value="DNA Methylase, subunit A, domain 2"/>
    <property type="match status" value="1"/>
</dbReference>
<comment type="caution">
    <text evidence="4">The sequence shown here is derived from an EMBL/GenBank/DDBJ whole genome shotgun (WGS) entry which is preliminary data.</text>
</comment>
<dbReference type="InterPro" id="IPR029063">
    <property type="entry name" value="SAM-dependent_MTases_sf"/>
</dbReference>
<evidence type="ECO:0000256" key="2">
    <source>
        <dbReference type="ARBA" id="ARBA00022679"/>
    </source>
</evidence>
<accession>A0A0F9GZ85</accession>
<dbReference type="InterPro" id="IPR050750">
    <property type="entry name" value="C5-MTase"/>
</dbReference>
<evidence type="ECO:0008006" key="5">
    <source>
        <dbReference type="Google" id="ProtNLM"/>
    </source>
</evidence>